<dbReference type="Proteomes" id="UP000199051">
    <property type="component" value="Unassembled WGS sequence"/>
</dbReference>
<sequence length="264" mass="28210">MSSTTTRRTGFRKAADANTRTFAGGLAATLHDRWGVWEVRRAGVVVGHVVIDSDEFVVVPEGWPNREGIGRRAGVADAVRLLRRHLDNPPTAPATPEAATRLAGRVVGTWATGSRSRRVGHVLRTRIAIAPGSATEIIRILHGYDLVADVELSGNLAVVTWVLPVVAEWGEFSDSPGLPGDYDTDVSAVLTEQAGTPHEIERGKCVHRDAINAALPAGVVFDGTVFRSLDSPTHEAIADAIDGVDFRAETAGVSHDCPDWTTTD</sequence>
<dbReference type="RefSeq" id="WP_092774984.1">
    <property type="nucleotide sequence ID" value="NZ_FOGI01000002.1"/>
</dbReference>
<gene>
    <name evidence="1" type="ORF">SAMN04487818_10215</name>
</gene>
<evidence type="ECO:0000313" key="2">
    <source>
        <dbReference type="Proteomes" id="UP000199051"/>
    </source>
</evidence>
<dbReference type="AlphaFoldDB" id="A0A1H9M7Y3"/>
<evidence type="ECO:0000313" key="1">
    <source>
        <dbReference type="EMBL" id="SER19860.1"/>
    </source>
</evidence>
<dbReference type="STRING" id="155974.SAMN04487818_10215"/>
<accession>A0A1H9M7Y3</accession>
<organism evidence="1 2">
    <name type="scientific">Actinokineospora terrae</name>
    <dbReference type="NCBI Taxonomy" id="155974"/>
    <lineage>
        <taxon>Bacteria</taxon>
        <taxon>Bacillati</taxon>
        <taxon>Actinomycetota</taxon>
        <taxon>Actinomycetes</taxon>
        <taxon>Pseudonocardiales</taxon>
        <taxon>Pseudonocardiaceae</taxon>
        <taxon>Actinokineospora</taxon>
    </lineage>
</organism>
<proteinExistence type="predicted"/>
<keyword evidence="2" id="KW-1185">Reference proteome</keyword>
<dbReference type="EMBL" id="FOGI01000002">
    <property type="protein sequence ID" value="SER19860.1"/>
    <property type="molecule type" value="Genomic_DNA"/>
</dbReference>
<reference evidence="2" key="1">
    <citation type="submission" date="2016-10" db="EMBL/GenBank/DDBJ databases">
        <authorList>
            <person name="Varghese N."/>
            <person name="Submissions S."/>
        </authorList>
    </citation>
    <scope>NUCLEOTIDE SEQUENCE [LARGE SCALE GENOMIC DNA]</scope>
    <source>
        <strain evidence="2">DSM 44260</strain>
    </source>
</reference>
<protein>
    <submittedName>
        <fullName evidence="1">Uncharacterized protein</fullName>
    </submittedName>
</protein>
<name>A0A1H9M7Y3_9PSEU</name>